<feature type="transmembrane region" description="Helical" evidence="7">
    <location>
        <begin position="75"/>
        <end position="93"/>
    </location>
</feature>
<feature type="transmembrane region" description="Helical" evidence="7">
    <location>
        <begin position="208"/>
        <end position="231"/>
    </location>
</feature>
<dbReference type="RefSeq" id="WP_139754888.1">
    <property type="nucleotide sequence ID" value="NZ_CP039852.1"/>
</dbReference>
<evidence type="ECO:0000256" key="4">
    <source>
        <dbReference type="ARBA" id="ARBA00022692"/>
    </source>
</evidence>
<evidence type="ECO:0000256" key="1">
    <source>
        <dbReference type="ARBA" id="ARBA00004651"/>
    </source>
</evidence>
<keyword evidence="2" id="KW-0813">Transport</keyword>
<feature type="transmembrane region" description="Helical" evidence="7">
    <location>
        <begin position="40"/>
        <end position="63"/>
    </location>
</feature>
<name>A0A5B7Y9Q5_9ALTE</name>
<gene>
    <name evidence="9" type="ORF">FBQ74_00940</name>
</gene>
<proteinExistence type="predicted"/>
<feature type="transmembrane region" description="Helical" evidence="7">
    <location>
        <begin position="296"/>
        <end position="312"/>
    </location>
</feature>
<feature type="transmembrane region" description="Helical" evidence="7">
    <location>
        <begin position="131"/>
        <end position="153"/>
    </location>
</feature>
<evidence type="ECO:0000256" key="6">
    <source>
        <dbReference type="ARBA" id="ARBA00023136"/>
    </source>
</evidence>
<evidence type="ECO:0000256" key="3">
    <source>
        <dbReference type="ARBA" id="ARBA00022475"/>
    </source>
</evidence>
<evidence type="ECO:0000256" key="7">
    <source>
        <dbReference type="SAM" id="Phobius"/>
    </source>
</evidence>
<feature type="transmembrane region" description="Helical" evidence="7">
    <location>
        <begin position="99"/>
        <end position="119"/>
    </location>
</feature>
<evidence type="ECO:0000256" key="5">
    <source>
        <dbReference type="ARBA" id="ARBA00022989"/>
    </source>
</evidence>
<dbReference type="InterPro" id="IPR036259">
    <property type="entry name" value="MFS_trans_sf"/>
</dbReference>
<feature type="transmembrane region" description="Helical" evidence="7">
    <location>
        <begin position="159"/>
        <end position="177"/>
    </location>
</feature>
<reference evidence="9 10" key="1">
    <citation type="submission" date="2019-04" db="EMBL/GenBank/DDBJ databases">
        <title>Salinimonas iocasae sp. nov., a halophilic bacterium isolated from the outer tube casing of tubeworms in Okinawa Trough.</title>
        <authorList>
            <person name="Zhang H."/>
            <person name="Wang H."/>
            <person name="Li C."/>
        </authorList>
    </citation>
    <scope>NUCLEOTIDE SEQUENCE [LARGE SCALE GENOMIC DNA]</scope>
    <source>
        <strain evidence="9 10">KX18D6</strain>
    </source>
</reference>
<dbReference type="InterPro" id="IPR050171">
    <property type="entry name" value="MFS_Transporters"/>
</dbReference>
<comment type="subcellular location">
    <subcellularLocation>
        <location evidence="1">Cell membrane</location>
        <topology evidence="1">Multi-pass membrane protein</topology>
    </subcellularLocation>
</comment>
<sequence>MNALEVRAAVSLALVYVLRMMGLFMVMPVLAVAAMDYPDYSPVLVGLAVGGYGLTQAALQIPMGMLSDRWGRKPVILLGLSVFAAGSFIAATADSLAWMIAGRILQGAGAIAGAIMALATDVSRETQRAKVMAIIGIAIGFSFYLAVLAGPLIANSWGLAGIFALTGVLAICCMPLIQWSVPSVPMQTSGDVLPQRGQLRRLLFSSQLWRLNVSVLLLHMMITLLFVQLPVTLVHFDLTLESHWMLYLPVLIASVIGLIILMGIGKGQTPRKVVLVAALFMTVAFAMLGAQDHHRWVVVGAVILFFTGFNYLEASFPALVSSIAPAGEKGTAMGIYASFQFFGAFLGGVLAGIVADHWTAETAYFVGAVAASCWLLILRGLNEVNRIKRVAFKWQGTSEDSSALLQALSELTGVQETTVSVPDGMIYLKVTGQFDREAANQLLRRFSGRAA</sequence>
<dbReference type="SUPFAM" id="SSF103473">
    <property type="entry name" value="MFS general substrate transporter"/>
    <property type="match status" value="1"/>
</dbReference>
<dbReference type="InterPro" id="IPR020846">
    <property type="entry name" value="MFS_dom"/>
</dbReference>
<keyword evidence="10" id="KW-1185">Reference proteome</keyword>
<dbReference type="AlphaFoldDB" id="A0A5B7Y9Q5"/>
<evidence type="ECO:0000313" key="9">
    <source>
        <dbReference type="EMBL" id="QCZ92125.1"/>
    </source>
</evidence>
<dbReference type="PROSITE" id="PS50850">
    <property type="entry name" value="MFS"/>
    <property type="match status" value="1"/>
</dbReference>
<dbReference type="KEGG" id="salk:FBQ74_00940"/>
<organism evidence="9 10">
    <name type="scientific">Salinimonas iocasae</name>
    <dbReference type="NCBI Taxonomy" id="2572577"/>
    <lineage>
        <taxon>Bacteria</taxon>
        <taxon>Pseudomonadati</taxon>
        <taxon>Pseudomonadota</taxon>
        <taxon>Gammaproteobacteria</taxon>
        <taxon>Alteromonadales</taxon>
        <taxon>Alteromonadaceae</taxon>
        <taxon>Alteromonas/Salinimonas group</taxon>
        <taxon>Salinimonas</taxon>
    </lineage>
</organism>
<dbReference type="Proteomes" id="UP000304912">
    <property type="component" value="Chromosome"/>
</dbReference>
<feature type="transmembrane region" description="Helical" evidence="7">
    <location>
        <begin position="243"/>
        <end position="261"/>
    </location>
</feature>
<dbReference type="PANTHER" id="PTHR23517">
    <property type="entry name" value="RESISTANCE PROTEIN MDTM, PUTATIVE-RELATED-RELATED"/>
    <property type="match status" value="1"/>
</dbReference>
<keyword evidence="4 7" id="KW-0812">Transmembrane</keyword>
<dbReference type="EMBL" id="CP039852">
    <property type="protein sequence ID" value="QCZ92125.1"/>
    <property type="molecule type" value="Genomic_DNA"/>
</dbReference>
<evidence type="ECO:0000256" key="2">
    <source>
        <dbReference type="ARBA" id="ARBA00022448"/>
    </source>
</evidence>
<dbReference type="Gene3D" id="1.20.1250.20">
    <property type="entry name" value="MFS general substrate transporter like domains"/>
    <property type="match status" value="1"/>
</dbReference>
<dbReference type="InterPro" id="IPR005829">
    <property type="entry name" value="Sugar_transporter_CS"/>
</dbReference>
<dbReference type="GO" id="GO:0005886">
    <property type="term" value="C:plasma membrane"/>
    <property type="evidence" value="ECO:0007669"/>
    <property type="project" value="UniProtKB-SubCell"/>
</dbReference>
<keyword evidence="6 7" id="KW-0472">Membrane</keyword>
<feature type="transmembrane region" description="Helical" evidence="7">
    <location>
        <begin position="12"/>
        <end position="34"/>
    </location>
</feature>
<evidence type="ECO:0000313" key="10">
    <source>
        <dbReference type="Proteomes" id="UP000304912"/>
    </source>
</evidence>
<dbReference type="GO" id="GO:0022857">
    <property type="term" value="F:transmembrane transporter activity"/>
    <property type="evidence" value="ECO:0007669"/>
    <property type="project" value="InterPro"/>
</dbReference>
<keyword evidence="5 7" id="KW-1133">Transmembrane helix</keyword>
<accession>A0A5B7Y9Q5</accession>
<protein>
    <submittedName>
        <fullName evidence="9">MFS transporter</fullName>
    </submittedName>
</protein>
<dbReference type="PROSITE" id="PS00216">
    <property type="entry name" value="SUGAR_TRANSPORT_1"/>
    <property type="match status" value="1"/>
</dbReference>
<dbReference type="CDD" id="cd17472">
    <property type="entry name" value="MFS_YajR_like"/>
    <property type="match status" value="1"/>
</dbReference>
<feature type="transmembrane region" description="Helical" evidence="7">
    <location>
        <begin position="273"/>
        <end position="290"/>
    </location>
</feature>
<evidence type="ECO:0000259" key="8">
    <source>
        <dbReference type="PROSITE" id="PS50850"/>
    </source>
</evidence>
<dbReference type="InterPro" id="IPR011701">
    <property type="entry name" value="MFS"/>
</dbReference>
<dbReference type="PANTHER" id="PTHR23517:SF2">
    <property type="entry name" value="MULTIDRUG RESISTANCE PROTEIN MDTH"/>
    <property type="match status" value="1"/>
</dbReference>
<dbReference type="Pfam" id="PF07690">
    <property type="entry name" value="MFS_1"/>
    <property type="match status" value="1"/>
</dbReference>
<feature type="transmembrane region" description="Helical" evidence="7">
    <location>
        <begin position="361"/>
        <end position="381"/>
    </location>
</feature>
<feature type="domain" description="Major facilitator superfamily (MFS) profile" evidence="8">
    <location>
        <begin position="8"/>
        <end position="385"/>
    </location>
</feature>
<feature type="transmembrane region" description="Helical" evidence="7">
    <location>
        <begin position="333"/>
        <end position="355"/>
    </location>
</feature>
<dbReference type="OrthoDB" id="9764259at2"/>
<keyword evidence="3" id="KW-1003">Cell membrane</keyword>